<dbReference type="GO" id="GO:0043822">
    <property type="term" value="F:ribonuclease M5 activity"/>
    <property type="evidence" value="ECO:0007669"/>
    <property type="project" value="TreeGrafter"/>
</dbReference>
<dbReference type="Proteomes" id="UP000316425">
    <property type="component" value="Unassembled WGS sequence"/>
</dbReference>
<dbReference type="OrthoDB" id="2417742at2"/>
<comment type="caution">
    <text evidence="2">The sequence shown here is derived from an EMBL/GenBank/DDBJ whole genome shotgun (WGS) entry which is preliminary data.</text>
</comment>
<organism evidence="2 3">
    <name type="scientific">Allobacillus salarius</name>
    <dbReference type="NCBI Taxonomy" id="1955272"/>
    <lineage>
        <taxon>Bacteria</taxon>
        <taxon>Bacillati</taxon>
        <taxon>Bacillota</taxon>
        <taxon>Bacilli</taxon>
        <taxon>Bacillales</taxon>
        <taxon>Bacillaceae</taxon>
        <taxon>Allobacillus</taxon>
    </lineage>
</organism>
<keyword evidence="2" id="KW-0413">Isomerase</keyword>
<dbReference type="GO" id="GO:0006364">
    <property type="term" value="P:rRNA processing"/>
    <property type="evidence" value="ECO:0007669"/>
    <property type="project" value="TreeGrafter"/>
</dbReference>
<dbReference type="RefSeq" id="WP_144087875.1">
    <property type="nucleotide sequence ID" value="NZ_VMHE01000003.1"/>
</dbReference>
<dbReference type="AlphaFoldDB" id="A0A556PQQ8"/>
<proteinExistence type="predicted"/>
<reference evidence="2 3" key="1">
    <citation type="submission" date="2019-07" db="EMBL/GenBank/DDBJ databases">
        <title>Allobacillus sp. nov. SKP isolated from shrimp paste of Euphausiacea.</title>
        <authorList>
            <person name="Kanchanasin P."/>
            <person name="Tanasupawat S."/>
            <person name="Shi W."/>
            <person name="Wu L."/>
            <person name="Ma J."/>
        </authorList>
    </citation>
    <scope>NUCLEOTIDE SEQUENCE [LARGE SCALE GENOMIC DNA]</scope>
    <source>
        <strain evidence="2 3">SKP4-8</strain>
    </source>
</reference>
<dbReference type="PANTHER" id="PTHR39156:SF2">
    <property type="entry name" value="DNA PRIMASE (BACTERIAL TYPE) AND SMALL PRIMASE-LIKE PROTEINS"/>
    <property type="match status" value="1"/>
</dbReference>
<feature type="domain" description="Toprim" evidence="1">
    <location>
        <begin position="5"/>
        <end position="95"/>
    </location>
</feature>
<keyword evidence="3" id="KW-1185">Reference proteome</keyword>
<evidence type="ECO:0000259" key="1">
    <source>
        <dbReference type="PROSITE" id="PS50880"/>
    </source>
</evidence>
<gene>
    <name evidence="2" type="ORF">FPQ13_03185</name>
</gene>
<dbReference type="EMBL" id="VMHE01000003">
    <property type="protein sequence ID" value="TSJ66711.1"/>
    <property type="molecule type" value="Genomic_DNA"/>
</dbReference>
<dbReference type="Pfam" id="PF01751">
    <property type="entry name" value="Toprim"/>
    <property type="match status" value="1"/>
</dbReference>
<dbReference type="PROSITE" id="PS50880">
    <property type="entry name" value="TOPRIM"/>
    <property type="match status" value="1"/>
</dbReference>
<accession>A0A556PQQ8</accession>
<dbReference type="Gene3D" id="3.40.1360.10">
    <property type="match status" value="1"/>
</dbReference>
<evidence type="ECO:0000313" key="3">
    <source>
        <dbReference type="Proteomes" id="UP000316425"/>
    </source>
</evidence>
<dbReference type="SUPFAM" id="SSF110455">
    <property type="entry name" value="Toprim domain"/>
    <property type="match status" value="1"/>
</dbReference>
<protein>
    <submittedName>
        <fullName evidence="2">Topoisomerase</fullName>
    </submittedName>
</protein>
<dbReference type="InterPro" id="IPR006171">
    <property type="entry name" value="TOPRIM_dom"/>
</dbReference>
<dbReference type="PANTHER" id="PTHR39156">
    <property type="entry name" value="RIBONUCLEASE M5"/>
    <property type="match status" value="1"/>
</dbReference>
<name>A0A556PQQ8_9BACI</name>
<evidence type="ECO:0000313" key="2">
    <source>
        <dbReference type="EMBL" id="TSJ66711.1"/>
    </source>
</evidence>
<sequence>MDELSKVIIVEGKQDKKKINRVIEEDAFILCTFGTLGLHALDLMIEEHQLDFRDVFILTDEDEPGIKLRKLLNQEISHAQNLYIDRKYREVEETPEYVLASILQAADINVDVDFLKGFE</sequence>
<dbReference type="GO" id="GO:0016853">
    <property type="term" value="F:isomerase activity"/>
    <property type="evidence" value="ECO:0007669"/>
    <property type="project" value="UniProtKB-KW"/>
</dbReference>